<proteinExistence type="predicted"/>
<dbReference type="InterPro" id="IPR012373">
    <property type="entry name" value="Ferrdict_sens_TM"/>
</dbReference>
<keyword evidence="5" id="KW-1185">Reference proteome</keyword>
<dbReference type="Proteomes" id="UP000719267">
    <property type="component" value="Unassembled WGS sequence"/>
</dbReference>
<dbReference type="PANTHER" id="PTHR30273:SF2">
    <property type="entry name" value="PROTEIN FECR"/>
    <property type="match status" value="1"/>
</dbReference>
<evidence type="ECO:0000313" key="5">
    <source>
        <dbReference type="Proteomes" id="UP000719267"/>
    </source>
</evidence>
<feature type="domain" description="Protein FecR C-terminal" evidence="3">
    <location>
        <begin position="212"/>
        <end position="276"/>
    </location>
</feature>
<gene>
    <name evidence="4" type="ORF">KW502_14355</name>
</gene>
<dbReference type="PIRSF" id="PIRSF018266">
    <property type="entry name" value="FecR"/>
    <property type="match status" value="1"/>
</dbReference>
<dbReference type="PANTHER" id="PTHR30273">
    <property type="entry name" value="PERIPLASMIC SIGNAL SENSOR AND SIGMA FACTOR ACTIVATOR FECR-RELATED"/>
    <property type="match status" value="1"/>
</dbReference>
<name>A0ABS6W525_9FLAO</name>
<accession>A0ABS6W525</accession>
<feature type="domain" description="FecR protein" evidence="2">
    <location>
        <begin position="94"/>
        <end position="176"/>
    </location>
</feature>
<protein>
    <submittedName>
        <fullName evidence="4">FecR family protein</fullName>
    </submittedName>
</protein>
<evidence type="ECO:0000313" key="4">
    <source>
        <dbReference type="EMBL" id="MBW2962967.1"/>
    </source>
</evidence>
<dbReference type="RefSeq" id="WP_219041250.1">
    <property type="nucleotide sequence ID" value="NZ_JAHWDF010000023.1"/>
</dbReference>
<dbReference type="InterPro" id="IPR032508">
    <property type="entry name" value="FecR_C"/>
</dbReference>
<organism evidence="4 5">
    <name type="scientific">Mesonia aestuariivivens</name>
    <dbReference type="NCBI Taxonomy" id="2796128"/>
    <lineage>
        <taxon>Bacteria</taxon>
        <taxon>Pseudomonadati</taxon>
        <taxon>Bacteroidota</taxon>
        <taxon>Flavobacteriia</taxon>
        <taxon>Flavobacteriales</taxon>
        <taxon>Flavobacteriaceae</taxon>
        <taxon>Mesonia</taxon>
    </lineage>
</organism>
<reference evidence="4 5" key="1">
    <citation type="submission" date="2021-07" db="EMBL/GenBank/DDBJ databases">
        <title>Mesonia aestuariivivens sp. nov., isolated from a tidal flat.</title>
        <authorList>
            <person name="Kim Y.-O."/>
            <person name="Yoon J.-H."/>
        </authorList>
    </citation>
    <scope>NUCLEOTIDE SEQUENCE [LARGE SCALE GENOMIC DNA]</scope>
    <source>
        <strain evidence="4 5">JHPTF-M18</strain>
    </source>
</reference>
<keyword evidence="1" id="KW-0472">Membrane</keyword>
<dbReference type="Pfam" id="PF16344">
    <property type="entry name" value="FecR_C"/>
    <property type="match status" value="1"/>
</dbReference>
<dbReference type="Pfam" id="PF04773">
    <property type="entry name" value="FecR"/>
    <property type="match status" value="1"/>
</dbReference>
<sequence>MDEQQVKRKLEKVWEQSATAPNAAIQKEASWKKFSTEKFPKQKSYQFYYGTAASILIIVAVTAGVLYQKTNLFSGSSTLSQTIIHNPTQQLKIVYLPDSSKVELATNAQLSFSQNFNTHRNVKLTGEAVFEVQKDKVHPFTVESQQTTTTVLGTVFRIKNPAPNHTEVSLYEGSVQLQVEGRAQNWWIAPGETFVATQNQVAVHDFSLYKEFHEAPLSDFVSYIQENYGYQIKVEAPIDDQKITLKIERREQLSYILEVISKLYHYRYNIHNQIIYFTPKN</sequence>
<evidence type="ECO:0000256" key="1">
    <source>
        <dbReference type="SAM" id="Phobius"/>
    </source>
</evidence>
<feature type="transmembrane region" description="Helical" evidence="1">
    <location>
        <begin position="47"/>
        <end position="67"/>
    </location>
</feature>
<keyword evidence="1" id="KW-0812">Transmembrane</keyword>
<comment type="caution">
    <text evidence="4">The sequence shown here is derived from an EMBL/GenBank/DDBJ whole genome shotgun (WGS) entry which is preliminary data.</text>
</comment>
<dbReference type="EMBL" id="JAHWDF010000023">
    <property type="protein sequence ID" value="MBW2962967.1"/>
    <property type="molecule type" value="Genomic_DNA"/>
</dbReference>
<dbReference type="InterPro" id="IPR006860">
    <property type="entry name" value="FecR"/>
</dbReference>
<evidence type="ECO:0000259" key="2">
    <source>
        <dbReference type="Pfam" id="PF04773"/>
    </source>
</evidence>
<evidence type="ECO:0000259" key="3">
    <source>
        <dbReference type="Pfam" id="PF16344"/>
    </source>
</evidence>
<keyword evidence="1" id="KW-1133">Transmembrane helix</keyword>